<dbReference type="Proteomes" id="UP001627154">
    <property type="component" value="Unassembled WGS sequence"/>
</dbReference>
<dbReference type="Gene3D" id="3.30.420.10">
    <property type="entry name" value="Ribonuclease H-like superfamily/Ribonuclease H"/>
    <property type="match status" value="1"/>
</dbReference>
<protein>
    <recommendedName>
        <fullName evidence="1">Tc1-like transposase DDE domain-containing protein</fullName>
    </recommendedName>
</protein>
<organism evidence="2 3">
    <name type="scientific">Trichogramma kaykai</name>
    <dbReference type="NCBI Taxonomy" id="54128"/>
    <lineage>
        <taxon>Eukaryota</taxon>
        <taxon>Metazoa</taxon>
        <taxon>Ecdysozoa</taxon>
        <taxon>Arthropoda</taxon>
        <taxon>Hexapoda</taxon>
        <taxon>Insecta</taxon>
        <taxon>Pterygota</taxon>
        <taxon>Neoptera</taxon>
        <taxon>Endopterygota</taxon>
        <taxon>Hymenoptera</taxon>
        <taxon>Apocrita</taxon>
        <taxon>Proctotrupomorpha</taxon>
        <taxon>Chalcidoidea</taxon>
        <taxon>Trichogrammatidae</taxon>
        <taxon>Trichogramma</taxon>
    </lineage>
</organism>
<dbReference type="Pfam" id="PF13358">
    <property type="entry name" value="DDE_3"/>
    <property type="match status" value="1"/>
</dbReference>
<dbReference type="InterPro" id="IPR038717">
    <property type="entry name" value="Tc1-like_DDE_dom"/>
</dbReference>
<sequence>MSATKIRDELMLNCTPRTVRRAMNKYVDIYCFKPAVRNKLIQLHKNLRVEFAQRYLHLTEEEWRRTVFIDEKVFSTHKDGRVLVWRPKNTRYEEKYILPRSWSGRATKCFFGWVCGYTPGALVPVDRKLNSEGYVDLLEDVFVPTINQVFGNQCAINVIEDNCAIHTAHIVRNWWRDDSRFNRLELPPRSPEINIIEVNVWAEMVREWRPTMATTEAQLIARVEQTWESLRNNLEYFQKLTDSIPRRLQKIIDKNGSGIRY</sequence>
<dbReference type="AlphaFoldDB" id="A0ABD2WED5"/>
<evidence type="ECO:0000313" key="2">
    <source>
        <dbReference type="EMBL" id="KAL3391218.1"/>
    </source>
</evidence>
<comment type="caution">
    <text evidence="2">The sequence shown here is derived from an EMBL/GenBank/DDBJ whole genome shotgun (WGS) entry which is preliminary data.</text>
</comment>
<gene>
    <name evidence="2" type="ORF">TKK_013959</name>
</gene>
<evidence type="ECO:0000259" key="1">
    <source>
        <dbReference type="Pfam" id="PF13358"/>
    </source>
</evidence>
<dbReference type="PANTHER" id="PTHR23022:SF135">
    <property type="entry name" value="SI:DKEY-77F5.3"/>
    <property type="match status" value="1"/>
</dbReference>
<dbReference type="InterPro" id="IPR036397">
    <property type="entry name" value="RNaseH_sf"/>
</dbReference>
<evidence type="ECO:0000313" key="3">
    <source>
        <dbReference type="Proteomes" id="UP001627154"/>
    </source>
</evidence>
<accession>A0ABD2WED5</accession>
<reference evidence="2 3" key="1">
    <citation type="journal article" date="2024" name="bioRxiv">
        <title>A reference genome for Trichogramma kaykai: A tiny desert-dwelling parasitoid wasp with competing sex-ratio distorters.</title>
        <authorList>
            <person name="Culotta J."/>
            <person name="Lindsey A.R."/>
        </authorList>
    </citation>
    <scope>NUCLEOTIDE SEQUENCE [LARGE SCALE GENOMIC DNA]</scope>
    <source>
        <strain evidence="2 3">KSX58</strain>
    </source>
</reference>
<proteinExistence type="predicted"/>
<feature type="domain" description="Tc1-like transposase DDE" evidence="1">
    <location>
        <begin position="66"/>
        <end position="215"/>
    </location>
</feature>
<keyword evidence="3" id="KW-1185">Reference proteome</keyword>
<dbReference type="PANTHER" id="PTHR23022">
    <property type="entry name" value="TRANSPOSABLE ELEMENT-RELATED"/>
    <property type="match status" value="1"/>
</dbReference>
<dbReference type="InterPro" id="IPR052338">
    <property type="entry name" value="Transposase_5"/>
</dbReference>
<name>A0ABD2WED5_9HYME</name>
<dbReference type="EMBL" id="JBJJXI010000111">
    <property type="protein sequence ID" value="KAL3391218.1"/>
    <property type="molecule type" value="Genomic_DNA"/>
</dbReference>